<dbReference type="GO" id="GO:0005739">
    <property type="term" value="C:mitochondrion"/>
    <property type="evidence" value="ECO:0007669"/>
    <property type="project" value="UniProtKB-SubCell"/>
</dbReference>
<dbReference type="PANTHER" id="PTHR13391">
    <property type="entry name" value="MITOCHONDRIAL DISTRIBUTION REGULATOR MISATO"/>
    <property type="match status" value="1"/>
</dbReference>
<evidence type="ECO:0000313" key="7">
    <source>
        <dbReference type="Proteomes" id="UP000311919"/>
    </source>
</evidence>
<reference evidence="6 7" key="1">
    <citation type="submission" date="2019-03" db="EMBL/GenBank/DDBJ databases">
        <title>An improved genome assembly of the fluke Schistosoma japonicum.</title>
        <authorList>
            <person name="Hu W."/>
            <person name="Luo F."/>
            <person name="Yin M."/>
            <person name="Mo X."/>
            <person name="Sun C."/>
            <person name="Wu Q."/>
            <person name="Zhu B."/>
            <person name="Xiang M."/>
            <person name="Wang J."/>
            <person name="Wang Y."/>
            <person name="Zhang T."/>
            <person name="Xu B."/>
            <person name="Zheng H."/>
            <person name="Feng Z."/>
        </authorList>
    </citation>
    <scope>NUCLEOTIDE SEQUENCE [LARGE SCALE GENOMIC DNA]</scope>
    <source>
        <strain evidence="6">HuSjv2</strain>
        <tissue evidence="6">Worms</tissue>
    </source>
</reference>
<evidence type="ECO:0000256" key="3">
    <source>
        <dbReference type="ARBA" id="ARBA00023128"/>
    </source>
</evidence>
<comment type="caution">
    <text evidence="6">The sequence shown here is derived from an EMBL/GenBank/DDBJ whole genome shotgun (WGS) entry which is preliminary data.</text>
</comment>
<dbReference type="GO" id="GO:0007005">
    <property type="term" value="P:mitochondrion organization"/>
    <property type="evidence" value="ECO:0007669"/>
    <property type="project" value="InterPro"/>
</dbReference>
<dbReference type="SUPFAM" id="SSF52490">
    <property type="entry name" value="Tubulin nucleotide-binding domain-like"/>
    <property type="match status" value="1"/>
</dbReference>
<evidence type="ECO:0000256" key="1">
    <source>
        <dbReference type="ARBA" id="ARBA00004173"/>
    </source>
</evidence>
<feature type="domain" description="Misato Segment II tubulin-like" evidence="4">
    <location>
        <begin position="13"/>
        <end position="58"/>
    </location>
</feature>
<evidence type="ECO:0000256" key="2">
    <source>
        <dbReference type="ARBA" id="ARBA00008507"/>
    </source>
</evidence>
<accession>A0A4Z2DUS1</accession>
<comment type="subcellular location">
    <subcellularLocation>
        <location evidence="1">Mitochondrion</location>
    </subcellularLocation>
</comment>
<dbReference type="InterPro" id="IPR036525">
    <property type="entry name" value="Tubulin/FtsZ_GTPase_sf"/>
</dbReference>
<name>A0A4Z2DUS1_SCHJA</name>
<protein>
    <submittedName>
        <fullName evidence="6">Protein dml1 isoform 1</fullName>
    </submittedName>
</protein>
<evidence type="ECO:0000313" key="6">
    <source>
        <dbReference type="EMBL" id="TNN20276.1"/>
    </source>
</evidence>
<dbReference type="STRING" id="6182.A0A4Z2DUS1"/>
<proteinExistence type="inferred from homology"/>
<dbReference type="Pfam" id="PF14881">
    <property type="entry name" value="Tubulin_3"/>
    <property type="match status" value="1"/>
</dbReference>
<feature type="domain" description="DML1/Misato tubulin" evidence="5">
    <location>
        <begin position="160"/>
        <end position="310"/>
    </location>
</feature>
<keyword evidence="3" id="KW-0496">Mitochondrion</keyword>
<dbReference type="InterPro" id="IPR029209">
    <property type="entry name" value="DML1/Misato_tubulin"/>
</dbReference>
<sequence>MKVFSLTMQSNKSEVITLQAGPLANQVCAHFWNLQEYTYLSKSATNEREFPFTYQVLFDDSTRYAKPHALAIDVREVVDFGARLDPELVPTPLDIPSWNSQVDKVLRSVPVSSKNAHCNWINCLSPFAQRIWCRNDILLKLPVSLQPLPIELTHNEIQPDSARMISTFTEGQNILRSGSKVSDDCDDRIRRIAERCSHPNSFQLVVDAEDGFTGIGSQLLESVTEEFPKSFIFTVPIYCSSAVSHMDARLKRLTVVNQLCLLNILESGDRISHGSWLPMDMSNLCDHSHFCRKMCVLASVLDTVTTPSKLAPKFGGLDLEHFLSVTSFAQGRKMLTVQTGVNCNEVTDGHLSWYNFNPYYNLGKTVVGESVLPKPVLSRQLMSRGIKDSGLMNDVWNMFNQVNSSDKSANKSLVAIDIPCLYSTESVRSVYSLPDYPLRTGVAEQANLSLPMYCKQYANTYMTCIVDVPGANSYEAKVLEKLVKSLLYHRSHPIDDYMELETWNEFLESIQARLIDSYSVEWN</sequence>
<dbReference type="Pfam" id="PF10644">
    <property type="entry name" value="Misat_Tub_SegII"/>
    <property type="match status" value="1"/>
</dbReference>
<evidence type="ECO:0000259" key="4">
    <source>
        <dbReference type="Pfam" id="PF10644"/>
    </source>
</evidence>
<dbReference type="InterPro" id="IPR019605">
    <property type="entry name" value="Misato_II_tubulin-like"/>
</dbReference>
<evidence type="ECO:0000259" key="5">
    <source>
        <dbReference type="Pfam" id="PF14881"/>
    </source>
</evidence>
<dbReference type="AlphaFoldDB" id="A0A4Z2DUS1"/>
<keyword evidence="7" id="KW-1185">Reference proteome</keyword>
<dbReference type="PANTHER" id="PTHR13391:SF0">
    <property type="entry name" value="PROTEIN MISATO HOMOLOG 1"/>
    <property type="match status" value="1"/>
</dbReference>
<dbReference type="OrthoDB" id="271881at2759"/>
<dbReference type="InterPro" id="IPR049942">
    <property type="entry name" value="DML1/Misato"/>
</dbReference>
<organism evidence="6 7">
    <name type="scientific">Schistosoma japonicum</name>
    <name type="common">Blood fluke</name>
    <dbReference type="NCBI Taxonomy" id="6182"/>
    <lineage>
        <taxon>Eukaryota</taxon>
        <taxon>Metazoa</taxon>
        <taxon>Spiralia</taxon>
        <taxon>Lophotrochozoa</taxon>
        <taxon>Platyhelminthes</taxon>
        <taxon>Trematoda</taxon>
        <taxon>Digenea</taxon>
        <taxon>Strigeidida</taxon>
        <taxon>Schistosomatoidea</taxon>
        <taxon>Schistosomatidae</taxon>
        <taxon>Schistosoma</taxon>
    </lineage>
</organism>
<dbReference type="EMBL" id="SKCS01000029">
    <property type="protein sequence ID" value="TNN20276.1"/>
    <property type="molecule type" value="Genomic_DNA"/>
</dbReference>
<comment type="similarity">
    <text evidence="2">Belongs to the misato family.</text>
</comment>
<gene>
    <name evidence="6" type="ORF">EWB00_004541</name>
</gene>
<dbReference type="Gene3D" id="3.40.50.1440">
    <property type="entry name" value="Tubulin/FtsZ, GTPase domain"/>
    <property type="match status" value="1"/>
</dbReference>
<dbReference type="Proteomes" id="UP000311919">
    <property type="component" value="Unassembled WGS sequence"/>
</dbReference>